<dbReference type="Pfam" id="PF14322">
    <property type="entry name" value="SusD-like_3"/>
    <property type="match status" value="1"/>
</dbReference>
<dbReference type="Gene3D" id="1.25.40.390">
    <property type="match status" value="1"/>
</dbReference>
<feature type="domain" description="RagB/SusD" evidence="6">
    <location>
        <begin position="291"/>
        <end position="564"/>
    </location>
</feature>
<evidence type="ECO:0000256" key="5">
    <source>
        <dbReference type="ARBA" id="ARBA00023237"/>
    </source>
</evidence>
<evidence type="ECO:0000313" key="9">
    <source>
        <dbReference type="Proteomes" id="UP000602759"/>
    </source>
</evidence>
<protein>
    <submittedName>
        <fullName evidence="8">RagB/SusD family nutrient uptake outer membrane protein</fullName>
    </submittedName>
</protein>
<keyword evidence="9" id="KW-1185">Reference proteome</keyword>
<dbReference type="SUPFAM" id="SSF48452">
    <property type="entry name" value="TPR-like"/>
    <property type="match status" value="1"/>
</dbReference>
<dbReference type="InterPro" id="IPR012944">
    <property type="entry name" value="SusD_RagB_dom"/>
</dbReference>
<comment type="caution">
    <text evidence="8">The sequence shown here is derived from an EMBL/GenBank/DDBJ whole genome shotgun (WGS) entry which is preliminary data.</text>
</comment>
<evidence type="ECO:0000313" key="8">
    <source>
        <dbReference type="EMBL" id="MBD1432189.1"/>
    </source>
</evidence>
<feature type="domain" description="SusD-like N-terminal" evidence="7">
    <location>
        <begin position="99"/>
        <end position="242"/>
    </location>
</feature>
<gene>
    <name evidence="8" type="ORF">H8B06_05070</name>
</gene>
<keyword evidence="5" id="KW-0998">Cell outer membrane</keyword>
<evidence type="ECO:0000256" key="4">
    <source>
        <dbReference type="ARBA" id="ARBA00023136"/>
    </source>
</evidence>
<dbReference type="CDD" id="cd08977">
    <property type="entry name" value="SusD"/>
    <property type="match status" value="1"/>
</dbReference>
<dbReference type="EMBL" id="JACOIK010000003">
    <property type="protein sequence ID" value="MBD1432189.1"/>
    <property type="molecule type" value="Genomic_DNA"/>
</dbReference>
<evidence type="ECO:0000256" key="1">
    <source>
        <dbReference type="ARBA" id="ARBA00004442"/>
    </source>
</evidence>
<organism evidence="8 9">
    <name type="scientific">Sphingobacterium micropteri</name>
    <dbReference type="NCBI Taxonomy" id="2763501"/>
    <lineage>
        <taxon>Bacteria</taxon>
        <taxon>Pseudomonadati</taxon>
        <taxon>Bacteroidota</taxon>
        <taxon>Sphingobacteriia</taxon>
        <taxon>Sphingobacteriales</taxon>
        <taxon>Sphingobacteriaceae</taxon>
        <taxon>Sphingobacterium</taxon>
    </lineage>
</organism>
<evidence type="ECO:0000259" key="6">
    <source>
        <dbReference type="Pfam" id="PF07980"/>
    </source>
</evidence>
<dbReference type="Pfam" id="PF07980">
    <property type="entry name" value="SusD_RagB"/>
    <property type="match status" value="1"/>
</dbReference>
<comment type="similarity">
    <text evidence="2">Belongs to the SusD family.</text>
</comment>
<sequence>MIIVNNMKRLFLLLIATGLLVSCEKSFLDRRIDTNYSLEQVFNSVGTMRDFGLGVYTQLPEGFDRIDGALLAAASDEAVHAWPGSNIQRLVNGSWGEFYNPDDQWGRNYAGIRKATIFLENSIDYRQILFRDTITEAGRNNYINDVNDIGWLRAETQVLRAFFYFELIKRYGGVPIIEEVLDPQDAPLLPRNTFDECVSYITKEIDAAAPRLRSTWKGFQSDRYLGRLTTGAALALKARVLLYAASPQHNTTADPAKWEAAAEAAHEVISLNQYQLATNYGELFRAVDNSEIIFERRYPATNSLERASYPVGFDGAQGGTNPSQNLVDAYETVNGLSIQQDTDFDPQKPYENRDPRLQMSIIVNGSGYKGRTVELWSGGIDGRGRPRTTETGYYMKKFVDEGLDLVLNRTSTHNWIYFRYAEVLLNYAEAVNEVYGPDVVPAGLTLSAQEAVNQVRDRNGVQMPEINVSEKEAFRLRIQNERRVELAFEEHRFWDVRRWQIAEQALGQSIRGVQINRNTDGSFTYIYPTQAVQMRVYDRKMDLYPIPRVEVDKSEGIISQNTGW</sequence>
<evidence type="ECO:0000259" key="7">
    <source>
        <dbReference type="Pfam" id="PF14322"/>
    </source>
</evidence>
<comment type="subcellular location">
    <subcellularLocation>
        <location evidence="1">Cell outer membrane</location>
    </subcellularLocation>
</comment>
<evidence type="ECO:0000256" key="2">
    <source>
        <dbReference type="ARBA" id="ARBA00006275"/>
    </source>
</evidence>
<dbReference type="InterPro" id="IPR011990">
    <property type="entry name" value="TPR-like_helical_dom_sf"/>
</dbReference>
<name>A0ABR7YLJ3_9SPHI</name>
<dbReference type="Proteomes" id="UP000602759">
    <property type="component" value="Unassembled WGS sequence"/>
</dbReference>
<dbReference type="InterPro" id="IPR033985">
    <property type="entry name" value="SusD-like_N"/>
</dbReference>
<proteinExistence type="inferred from homology"/>
<reference evidence="8 9" key="1">
    <citation type="submission" date="2020-08" db="EMBL/GenBank/DDBJ databases">
        <title>Sphingobacterium sp. DN00404 isolated from aquaculture water.</title>
        <authorList>
            <person name="Zhang M."/>
        </authorList>
    </citation>
    <scope>NUCLEOTIDE SEQUENCE [LARGE SCALE GENOMIC DNA]</scope>
    <source>
        <strain evidence="8 9">DN00404</strain>
    </source>
</reference>
<keyword evidence="4" id="KW-0472">Membrane</keyword>
<evidence type="ECO:0000256" key="3">
    <source>
        <dbReference type="ARBA" id="ARBA00022729"/>
    </source>
</evidence>
<accession>A0ABR7YLJ3</accession>
<keyword evidence="3" id="KW-0732">Signal</keyword>